<evidence type="ECO:0000256" key="2">
    <source>
        <dbReference type="ARBA" id="ARBA00001957"/>
    </source>
</evidence>
<evidence type="ECO:0000256" key="13">
    <source>
        <dbReference type="ARBA" id="ARBA00029443"/>
    </source>
</evidence>
<evidence type="ECO:0000256" key="4">
    <source>
        <dbReference type="ARBA" id="ARBA00022450"/>
    </source>
</evidence>
<dbReference type="InterPro" id="IPR001242">
    <property type="entry name" value="Condensation_dom"/>
</dbReference>
<evidence type="ECO:0000256" key="21">
    <source>
        <dbReference type="ARBA" id="ARBA00075053"/>
    </source>
</evidence>
<comment type="function">
    <text evidence="18">Part of the PpsABCDE complex involved in the biosynthesis of the lipid core common to phthiocerols and phenolphthiocerols by successive additions of malonyl-CoA or methylmalonyl-CoA extender units. PpsA can accept as substrate the activated forms of either icosanoyl (C20), docosanoyl (C22) or lignoceroyl (C24) groups from FadD26, or a (4-hydroxyphenyl)-C17 or (4-hydroxyphenyl)-C19 fatty acyl from FadD29. PpsA initiates the biosynthesis and extends its substrate using a malonyl-CoA extender unit. The PpsB and PpsC proteins add the second and third malonyl-CoA extender units. PpsD adds an (R)-methylmalonyl unit and PpsE adds a second (R)-methylmalonyl unit. The incorporation of the methylmalonyl units results in formation of two branched methyl groups in the elongated product.</text>
</comment>
<keyword evidence="5" id="KW-0597">Phosphoprotein</keyword>
<feature type="domain" description="Carrier" evidence="25">
    <location>
        <begin position="3257"/>
        <end position="3331"/>
    </location>
</feature>
<dbReference type="PROSITE" id="PS52004">
    <property type="entry name" value="KS3_2"/>
    <property type="match status" value="1"/>
</dbReference>
<reference evidence="27 28" key="1">
    <citation type="submission" date="2014-07" db="EMBL/GenBank/DDBJ databases">
        <title>Draft Genome Sequence of Gephyronic Acid Producer, Cystobacter violaceus Strain Cb vi76.</title>
        <authorList>
            <person name="Stevens D.C."/>
            <person name="Young J."/>
            <person name="Carmichael R."/>
            <person name="Tan J."/>
            <person name="Taylor R.E."/>
        </authorList>
    </citation>
    <scope>NUCLEOTIDE SEQUENCE [LARGE SCALE GENOMIC DNA]</scope>
    <source>
        <strain evidence="27 28">Cb vi76</strain>
    </source>
</reference>
<dbReference type="Gene3D" id="3.40.366.10">
    <property type="entry name" value="Malonyl-Coenzyme A Acyl Carrier Protein, domain 2"/>
    <property type="match status" value="1"/>
</dbReference>
<evidence type="ECO:0000256" key="19">
    <source>
        <dbReference type="ARBA" id="ARBA00066974"/>
    </source>
</evidence>
<dbReference type="InterPro" id="IPR010071">
    <property type="entry name" value="AA_adenyl_dom"/>
</dbReference>
<dbReference type="Gene3D" id="3.40.47.10">
    <property type="match status" value="1"/>
</dbReference>
<evidence type="ECO:0000256" key="7">
    <source>
        <dbReference type="ARBA" id="ARBA00022737"/>
    </source>
</evidence>
<dbReference type="InterPro" id="IPR009081">
    <property type="entry name" value="PP-bd_ACP"/>
</dbReference>
<dbReference type="SUPFAM" id="SSF51679">
    <property type="entry name" value="Bacterial luciferase-like"/>
    <property type="match status" value="1"/>
</dbReference>
<dbReference type="EC" id="2.3.1.292" evidence="19"/>
<dbReference type="PROSITE" id="PS50075">
    <property type="entry name" value="CARRIER"/>
    <property type="match status" value="2"/>
</dbReference>
<dbReference type="InterPro" id="IPR020806">
    <property type="entry name" value="PKS_PP-bd"/>
</dbReference>
<evidence type="ECO:0000256" key="20">
    <source>
        <dbReference type="ARBA" id="ARBA00073623"/>
    </source>
</evidence>
<dbReference type="CDD" id="cd19534">
    <property type="entry name" value="E_NRPS"/>
    <property type="match status" value="1"/>
</dbReference>
<dbReference type="Pfam" id="PF13193">
    <property type="entry name" value="AMP-binding_C"/>
    <property type="match status" value="1"/>
</dbReference>
<dbReference type="PANTHER" id="PTHR45527">
    <property type="entry name" value="NONRIBOSOMAL PEPTIDE SYNTHETASE"/>
    <property type="match status" value="1"/>
</dbReference>
<comment type="catalytic activity">
    <reaction evidence="17">
        <text>icosanoyl-[(phenol)carboxyphthiodiolenone synthase] + 2 (S)-methylmalonyl-CoA + 3 malonyl-CoA + 5 NADPH + 10 H(+) = C32-carboxyphthiodiolenone-[(phenol)carboxyphthiodiolenone synthase] + 5 CO2 + 5 NADP(+) + 5 CoA + 2 H2O</text>
        <dbReference type="Rhea" id="RHEA:57748"/>
        <dbReference type="Rhea" id="RHEA-COMP:14985"/>
        <dbReference type="Rhea" id="RHEA-COMP:14986"/>
        <dbReference type="ChEBI" id="CHEBI:15377"/>
        <dbReference type="ChEBI" id="CHEBI:15378"/>
        <dbReference type="ChEBI" id="CHEBI:16526"/>
        <dbReference type="ChEBI" id="CHEBI:57287"/>
        <dbReference type="ChEBI" id="CHEBI:57327"/>
        <dbReference type="ChEBI" id="CHEBI:57384"/>
        <dbReference type="ChEBI" id="CHEBI:57783"/>
        <dbReference type="ChEBI" id="CHEBI:58349"/>
        <dbReference type="ChEBI" id="CHEBI:87848"/>
        <dbReference type="ChEBI" id="CHEBI:142236"/>
        <dbReference type="EC" id="2.3.1.292"/>
    </reaction>
</comment>
<dbReference type="PROSITE" id="PS00012">
    <property type="entry name" value="PHOSPHOPANTETHEINE"/>
    <property type="match status" value="2"/>
</dbReference>
<dbReference type="InterPro" id="IPR016036">
    <property type="entry name" value="Malonyl_transacylase_ACP-bd"/>
</dbReference>
<feature type="region of interest" description="Disordered" evidence="24">
    <location>
        <begin position="895"/>
        <end position="932"/>
    </location>
</feature>
<dbReference type="SMART" id="SM00823">
    <property type="entry name" value="PKS_PP"/>
    <property type="match status" value="2"/>
</dbReference>
<feature type="compositionally biased region" description="Pro residues" evidence="24">
    <location>
        <begin position="902"/>
        <end position="919"/>
    </location>
</feature>
<evidence type="ECO:0000313" key="28">
    <source>
        <dbReference type="Proteomes" id="UP000028547"/>
    </source>
</evidence>
<dbReference type="FunFam" id="3.30.300.30:FF:000010">
    <property type="entry name" value="Enterobactin synthetase component F"/>
    <property type="match status" value="1"/>
</dbReference>
<dbReference type="NCBIfam" id="TIGR01720">
    <property type="entry name" value="NRPS-para261"/>
    <property type="match status" value="1"/>
</dbReference>
<feature type="domain" description="Ketosynthase family 3 (KS3)" evidence="26">
    <location>
        <begin position="12"/>
        <end position="437"/>
    </location>
</feature>
<evidence type="ECO:0000256" key="18">
    <source>
        <dbReference type="ARBA" id="ARBA00058455"/>
    </source>
</evidence>
<dbReference type="Gene3D" id="3.30.70.3290">
    <property type="match status" value="1"/>
</dbReference>
<dbReference type="InterPro" id="IPR020845">
    <property type="entry name" value="AMP-binding_CS"/>
</dbReference>
<evidence type="ECO:0000256" key="1">
    <source>
        <dbReference type="ARBA" id="ARBA00001937"/>
    </source>
</evidence>
<dbReference type="Pfam" id="PF00698">
    <property type="entry name" value="Acyl_transf_1"/>
    <property type="match status" value="1"/>
</dbReference>
<dbReference type="GO" id="GO:0034081">
    <property type="term" value="C:polyketide synthase complex"/>
    <property type="evidence" value="ECO:0007669"/>
    <property type="project" value="UniProtKB-ARBA"/>
</dbReference>
<comment type="catalytic activity">
    <reaction evidence="15">
        <text>19-(4-hydroxyphenyl)nonadecanoyl-[(phenol)carboxyphthiodiolenone synthase] + 2 (S)-methylmalonyl-CoA + 3 malonyl-CoA + 5 NADPH + 10 H(+) = C37-(phenol)carboxyphthiodiolenone-[(phenol)carboxyphthiodiolenone synthase] + 5 CO2 + 5 NADP(+) + 5 CoA + 2 H2O</text>
        <dbReference type="Rhea" id="RHEA:57760"/>
        <dbReference type="Rhea" id="RHEA-COMP:14273"/>
        <dbReference type="Rhea" id="RHEA-COMP:14990"/>
        <dbReference type="ChEBI" id="CHEBI:15377"/>
        <dbReference type="ChEBI" id="CHEBI:15378"/>
        <dbReference type="ChEBI" id="CHEBI:16526"/>
        <dbReference type="ChEBI" id="CHEBI:57287"/>
        <dbReference type="ChEBI" id="CHEBI:57327"/>
        <dbReference type="ChEBI" id="CHEBI:57384"/>
        <dbReference type="ChEBI" id="CHEBI:57783"/>
        <dbReference type="ChEBI" id="CHEBI:58349"/>
        <dbReference type="ChEBI" id="CHEBI:133301"/>
        <dbReference type="ChEBI" id="CHEBI:142260"/>
        <dbReference type="EC" id="2.3.1.292"/>
    </reaction>
</comment>
<gene>
    <name evidence="27" type="ORF">Q664_02070</name>
</gene>
<dbReference type="NCBIfam" id="TIGR01733">
    <property type="entry name" value="AA-adenyl-dom"/>
    <property type="match status" value="1"/>
</dbReference>
<dbReference type="FunFam" id="3.40.50.12780:FF:000012">
    <property type="entry name" value="Non-ribosomal peptide synthetase"/>
    <property type="match status" value="1"/>
</dbReference>
<dbReference type="FunFam" id="3.40.47.10:FF:000042">
    <property type="entry name" value="Polyketide synthase Pks13"/>
    <property type="match status" value="1"/>
</dbReference>
<evidence type="ECO:0000256" key="23">
    <source>
        <dbReference type="ARBA" id="ARBA00084020"/>
    </source>
</evidence>
<dbReference type="InterPro" id="IPR036661">
    <property type="entry name" value="Luciferase-like_sf"/>
</dbReference>
<evidence type="ECO:0000256" key="9">
    <source>
        <dbReference type="ARBA" id="ARBA00022857"/>
    </source>
</evidence>
<dbReference type="GO" id="GO:0044550">
    <property type="term" value="P:secondary metabolite biosynthetic process"/>
    <property type="evidence" value="ECO:0007669"/>
    <property type="project" value="TreeGrafter"/>
</dbReference>
<dbReference type="RefSeq" id="WP_043389236.1">
    <property type="nucleotide sequence ID" value="NZ_JPMI01000008.1"/>
</dbReference>
<evidence type="ECO:0000259" key="26">
    <source>
        <dbReference type="PROSITE" id="PS52004"/>
    </source>
</evidence>
<keyword evidence="4" id="KW-0596">Phosphopantetheine</keyword>
<dbReference type="InterPro" id="IPR018201">
    <property type="entry name" value="Ketoacyl_synth_AS"/>
</dbReference>
<dbReference type="FunFam" id="2.30.38.10:FF:000001">
    <property type="entry name" value="Non-ribosomal peptide synthetase PvdI"/>
    <property type="match status" value="1"/>
</dbReference>
<evidence type="ECO:0000256" key="16">
    <source>
        <dbReference type="ARBA" id="ARBA00052119"/>
    </source>
</evidence>
<dbReference type="PROSITE" id="PS00606">
    <property type="entry name" value="KS3_1"/>
    <property type="match status" value="1"/>
</dbReference>
<dbReference type="InterPro" id="IPR045851">
    <property type="entry name" value="AMP-bd_C_sf"/>
</dbReference>
<evidence type="ECO:0000256" key="3">
    <source>
        <dbReference type="ARBA" id="ARBA00006432"/>
    </source>
</evidence>
<dbReference type="InterPro" id="IPR042099">
    <property type="entry name" value="ANL_N_sf"/>
</dbReference>
<dbReference type="CDD" id="cd05930">
    <property type="entry name" value="A_NRPS"/>
    <property type="match status" value="1"/>
</dbReference>
<dbReference type="InterPro" id="IPR001227">
    <property type="entry name" value="Ac_transferase_dom_sf"/>
</dbReference>
<dbReference type="InterPro" id="IPR016039">
    <property type="entry name" value="Thiolase-like"/>
</dbReference>
<comment type="cofactor">
    <cofactor evidence="2">
        <name>pantetheine 4'-phosphate</name>
        <dbReference type="ChEBI" id="CHEBI:47942"/>
    </cofactor>
</comment>
<dbReference type="SMART" id="SM00827">
    <property type="entry name" value="PKS_AT"/>
    <property type="match status" value="1"/>
</dbReference>
<evidence type="ECO:0000313" key="27">
    <source>
        <dbReference type="EMBL" id="KFA94580.1"/>
    </source>
</evidence>
<dbReference type="FunFam" id="3.40.50.980:FF:000001">
    <property type="entry name" value="Non-ribosomal peptide synthetase"/>
    <property type="match status" value="1"/>
</dbReference>
<name>A0A084T1J5_9BACT</name>
<comment type="similarity">
    <text evidence="3">Belongs to the ATP-dependent AMP-binding enzyme family.</text>
</comment>
<dbReference type="Gene3D" id="3.30.559.10">
    <property type="entry name" value="Chloramphenicol acetyltransferase-like domain"/>
    <property type="match status" value="3"/>
</dbReference>
<evidence type="ECO:0000256" key="11">
    <source>
        <dbReference type="ARBA" id="ARBA00023098"/>
    </source>
</evidence>
<dbReference type="GO" id="GO:0004315">
    <property type="term" value="F:3-oxoacyl-[acyl-carrier-protein] synthase activity"/>
    <property type="evidence" value="ECO:0007669"/>
    <property type="project" value="InterPro"/>
</dbReference>
<keyword evidence="10" id="KW-0560">Oxidoreductase</keyword>
<comment type="similarity">
    <text evidence="13">In the C-terminal section; belongs to the NRP synthetase family.</text>
</comment>
<feature type="domain" description="Carrier" evidence="25">
    <location>
        <begin position="931"/>
        <end position="1006"/>
    </location>
</feature>
<keyword evidence="7" id="KW-0677">Repeat</keyword>
<dbReference type="InterPro" id="IPR006162">
    <property type="entry name" value="Ppantetheine_attach_site"/>
</dbReference>
<dbReference type="Pfam" id="PF00109">
    <property type="entry name" value="ketoacyl-synt"/>
    <property type="match status" value="1"/>
</dbReference>
<dbReference type="Proteomes" id="UP000028547">
    <property type="component" value="Unassembled WGS sequence"/>
</dbReference>
<dbReference type="InterPro" id="IPR000873">
    <property type="entry name" value="AMP-dep_synth/lig_dom"/>
</dbReference>
<evidence type="ECO:0000259" key="25">
    <source>
        <dbReference type="PROSITE" id="PS50075"/>
    </source>
</evidence>
<dbReference type="FunFam" id="3.30.559.10:FF:000012">
    <property type="entry name" value="Non-ribosomal peptide synthetase"/>
    <property type="match status" value="1"/>
</dbReference>
<dbReference type="SMART" id="SM00825">
    <property type="entry name" value="PKS_KS"/>
    <property type="match status" value="1"/>
</dbReference>
<feature type="region of interest" description="Disordered" evidence="24">
    <location>
        <begin position="3778"/>
        <end position="3810"/>
    </location>
</feature>
<protein>
    <recommendedName>
        <fullName evidence="20">Phenolphthiocerol/phthiocerol polyketide synthase subunit E</fullName>
        <ecNumber evidence="19">2.3.1.292</ecNumber>
    </recommendedName>
    <alternativeName>
        <fullName evidence="22">(Phenol)carboxyphthiodiolenone synthase subunit E</fullName>
    </alternativeName>
    <alternativeName>
        <fullName evidence="23">Beta-ketoacyl-acyl-carrier-protein synthase I</fullName>
    </alternativeName>
    <alternativeName>
        <fullName evidence="21">Phthiocerol synthesis polyketide synthase type I PpsE</fullName>
    </alternativeName>
</protein>
<dbReference type="InterPro" id="IPR025110">
    <property type="entry name" value="AMP-bd_C"/>
</dbReference>
<dbReference type="NCBIfam" id="TIGR04020">
    <property type="entry name" value="seco_metab_LLM"/>
    <property type="match status" value="1"/>
</dbReference>
<evidence type="ECO:0000256" key="15">
    <source>
        <dbReference type="ARBA" id="ARBA00051971"/>
    </source>
</evidence>
<evidence type="ECO:0000256" key="22">
    <source>
        <dbReference type="ARBA" id="ARBA00078169"/>
    </source>
</evidence>
<dbReference type="Gene3D" id="3.30.300.30">
    <property type="match status" value="1"/>
</dbReference>
<dbReference type="SUPFAM" id="SSF55048">
    <property type="entry name" value="Probable ACP-binding domain of malonyl-CoA ACP transacylase"/>
    <property type="match status" value="1"/>
</dbReference>
<keyword evidence="11" id="KW-0443">Lipid metabolism</keyword>
<dbReference type="Gene3D" id="3.30.70.250">
    <property type="entry name" value="Malonyl-CoA ACP transacylase, ACP-binding"/>
    <property type="match status" value="1"/>
</dbReference>
<dbReference type="Gene3D" id="3.20.20.30">
    <property type="entry name" value="Luciferase-like domain"/>
    <property type="match status" value="1"/>
</dbReference>
<keyword evidence="12" id="KW-0511">Multifunctional enzyme</keyword>
<keyword evidence="9" id="KW-0521">NADP</keyword>
<dbReference type="SUPFAM" id="SSF52151">
    <property type="entry name" value="FabD/lysophospholipase-like"/>
    <property type="match status" value="1"/>
</dbReference>
<dbReference type="EMBL" id="JPMI01000008">
    <property type="protein sequence ID" value="KFA94580.1"/>
    <property type="molecule type" value="Genomic_DNA"/>
</dbReference>
<dbReference type="Gene3D" id="3.30.559.30">
    <property type="entry name" value="Nonribosomal peptide synthetase, condensation domain"/>
    <property type="match status" value="3"/>
</dbReference>
<dbReference type="SUPFAM" id="SSF53901">
    <property type="entry name" value="Thiolase-like"/>
    <property type="match status" value="1"/>
</dbReference>
<dbReference type="InterPro" id="IPR016035">
    <property type="entry name" value="Acyl_Trfase/lysoPLipase"/>
</dbReference>
<dbReference type="Pfam" id="PF22621">
    <property type="entry name" value="CurL-like_PKS_C"/>
    <property type="match status" value="1"/>
</dbReference>
<evidence type="ECO:0000256" key="6">
    <source>
        <dbReference type="ARBA" id="ARBA00022679"/>
    </source>
</evidence>
<accession>A0A084T1J5</accession>
<dbReference type="InterPro" id="IPR020841">
    <property type="entry name" value="PKS_Beta-ketoAc_synthase_dom"/>
</dbReference>
<dbReference type="Pfam" id="PF00501">
    <property type="entry name" value="AMP-binding"/>
    <property type="match status" value="2"/>
</dbReference>
<evidence type="ECO:0000256" key="12">
    <source>
        <dbReference type="ARBA" id="ARBA00023268"/>
    </source>
</evidence>
<comment type="catalytic activity">
    <reaction evidence="16">
        <text>docosanoyl-[(phenol)carboxyphthiodiolenone synthase] + 2 (S)-methylmalonyl-CoA + 3 malonyl-CoA + 5 NADPH + 10 H(+) = C34-carboxyphthiodiolenone-[(phenol)carboxyphthiodiolenone synthase] + 5 CO2 + 5 NADP(+) + 5 CoA + 2 H2O</text>
        <dbReference type="Rhea" id="RHEA:57752"/>
        <dbReference type="Rhea" id="RHEA-COMP:14987"/>
        <dbReference type="Rhea" id="RHEA-COMP:14988"/>
        <dbReference type="ChEBI" id="CHEBI:15377"/>
        <dbReference type="ChEBI" id="CHEBI:15378"/>
        <dbReference type="ChEBI" id="CHEBI:16526"/>
        <dbReference type="ChEBI" id="CHEBI:57287"/>
        <dbReference type="ChEBI" id="CHEBI:57327"/>
        <dbReference type="ChEBI" id="CHEBI:57384"/>
        <dbReference type="ChEBI" id="CHEBI:57783"/>
        <dbReference type="ChEBI" id="CHEBI:58349"/>
        <dbReference type="ChEBI" id="CHEBI:142237"/>
        <dbReference type="ChEBI" id="CHEBI:142238"/>
        <dbReference type="EC" id="2.3.1.292"/>
    </reaction>
</comment>
<keyword evidence="6" id="KW-0808">Transferase</keyword>
<dbReference type="PROSITE" id="PS00455">
    <property type="entry name" value="AMP_BINDING"/>
    <property type="match status" value="1"/>
</dbReference>
<dbReference type="InterPro" id="IPR036736">
    <property type="entry name" value="ACP-like_sf"/>
</dbReference>
<dbReference type="Pfam" id="PF00668">
    <property type="entry name" value="Condensation"/>
    <property type="match status" value="3"/>
</dbReference>
<comment type="cofactor">
    <cofactor evidence="1">
        <name>NADP(+)</name>
        <dbReference type="ChEBI" id="CHEBI:58349"/>
    </cofactor>
</comment>
<dbReference type="InterPro" id="IPR011251">
    <property type="entry name" value="Luciferase-like_dom"/>
</dbReference>
<evidence type="ECO:0000256" key="14">
    <source>
        <dbReference type="ARBA" id="ARBA00050973"/>
    </source>
</evidence>
<dbReference type="Gene3D" id="3.40.50.980">
    <property type="match status" value="2"/>
</dbReference>
<dbReference type="Gene3D" id="3.40.50.12780">
    <property type="entry name" value="N-terminal domain of ligase-like"/>
    <property type="match status" value="2"/>
</dbReference>
<feature type="region of interest" description="Disordered" evidence="24">
    <location>
        <begin position="2264"/>
        <end position="2290"/>
    </location>
</feature>
<dbReference type="InterPro" id="IPR014043">
    <property type="entry name" value="Acyl_transferase_dom"/>
</dbReference>
<keyword evidence="8" id="KW-0276">Fatty acid metabolism</keyword>
<dbReference type="CDD" id="cd19531">
    <property type="entry name" value="LCL_NRPS-like"/>
    <property type="match status" value="2"/>
</dbReference>
<dbReference type="GO" id="GO:0043041">
    <property type="term" value="P:amino acid activation for nonribosomal peptide biosynthetic process"/>
    <property type="evidence" value="ECO:0007669"/>
    <property type="project" value="UniProtKB-ARBA"/>
</dbReference>
<dbReference type="PANTHER" id="PTHR45527:SF1">
    <property type="entry name" value="FATTY ACID SYNTHASE"/>
    <property type="match status" value="1"/>
</dbReference>
<dbReference type="Pfam" id="PF00550">
    <property type="entry name" value="PP-binding"/>
    <property type="match status" value="2"/>
</dbReference>
<evidence type="ECO:0000256" key="17">
    <source>
        <dbReference type="ARBA" id="ARBA00052745"/>
    </source>
</evidence>
<dbReference type="CDD" id="cd00833">
    <property type="entry name" value="PKS"/>
    <property type="match status" value="1"/>
</dbReference>
<dbReference type="Pfam" id="PF00296">
    <property type="entry name" value="Bac_luciferase"/>
    <property type="match status" value="1"/>
</dbReference>
<dbReference type="InterPro" id="IPR023213">
    <property type="entry name" value="CAT-like_dom_sf"/>
</dbReference>
<dbReference type="SUPFAM" id="SSF56801">
    <property type="entry name" value="Acetyl-CoA synthetase-like"/>
    <property type="match status" value="3"/>
</dbReference>
<dbReference type="GO" id="GO:0016705">
    <property type="term" value="F:oxidoreductase activity, acting on paired donors, with incorporation or reduction of molecular oxygen"/>
    <property type="evidence" value="ECO:0007669"/>
    <property type="project" value="InterPro"/>
</dbReference>
<comment type="caution">
    <text evidence="27">The sequence shown here is derived from an EMBL/GenBank/DDBJ whole genome shotgun (WGS) entry which is preliminary data.</text>
</comment>
<proteinExistence type="inferred from homology"/>
<evidence type="ECO:0000256" key="10">
    <source>
        <dbReference type="ARBA" id="ARBA00023002"/>
    </source>
</evidence>
<dbReference type="Gene3D" id="2.30.38.10">
    <property type="entry name" value="Luciferase, Domain 3"/>
    <property type="match status" value="1"/>
</dbReference>
<dbReference type="InterPro" id="IPR014031">
    <property type="entry name" value="Ketoacyl_synth_C"/>
</dbReference>
<sequence>MAEQAPMDEGTGNDIAIIGMAGRFPGAGDVRAFWRNLREGVESISRFQADALEDSPLVPSTLRAHPDFVRAGGVLEGADFFDAGFFDIAPREALWMDPQQRVFLECAWAALEDAAYDPERFPGKIALYAGVGQSGHLLSLLGHVKKEPAALFEALGTTGENAATKVSFKLKLRGESMAVYTACSTGLVSVHMACQSLLMRQSDIALAGAVRISLPQRTGYLYQEGMIFSPDGHCRAFDARARGTVAGNGVGVVVLKPLADALRDGDHVYAVIKGSAINNDGHLKVGYTAPSVEGQSDVISESLAYAGVQAGDIGYVEAHGTGTPIGDPIELAALTRAYRRDTDARRFCGIGSVKTNIGHLDTAAGIAGLIKATLALYHEELPPSLHFERPNPSIDFEGSPFFVVTGRREWTRGETPRLAGVSSFGIGGTNAHAILGEAPSVEGKPSARPRQLVTLSARTPEALEVMTRELAAHLEARPEVDLADLAFTRAVGRKAFEHRRALVVEHRAALLERLKAPPAFRSISSLEAAREQRVAFLFPGQGAQSVGMARELYASEPVFREHAEACLQFLVSRWGRDPRPLLYPAPGQEAAAREALADPRFALPLLFTVEYALARLWMDWGVEPHAMLGHSYGEYVAACLAGVLSLEDALTLAVERGRLMASMPAGAMTAVGCSEEELRPLLTGGLSLAAVNGASRCVVSGPVVEVERLEQDLASRNVGMLRLPARQAFHSADVEPLMPALQRVVAGLRLSAPTRPYVSSLTGTWIRPEEATDPSYWVRQMRQPVRFAEGLDTLLRDDCRIHLEVGPDQALTSLARLRLRGEQGALAVPSLPRAGVSASEHGALLEALGALWQAGLALRWDRFYAHEERRRVPLPTYPFERQRFVLESRWLEQETPRQQVPTPVPVAAPVPKPLAPSSPAPSTVRAGGTEGPRNEIERQVMEIWRERLGIPDCGIHDNFLELGGNSLMAAQMLTRLRETFPVQLPLSDLFEAPTVAGVAARIEARLKEQGSGAGNAALPPLAPIPREGVLPLSFVQERVCELERYVPGNPALYMPMALRLTGSLDMAVLERSLGEVIRRHEALRTTYATVDGRTVLRVLPELKPSLPVTVLEGSREEREAEALRLAREEALRPFSLDRDPVIRSSVLRIDTDVHLLLVTLHHVVSDTLSLVAVARELAVLYAAFLQGGPSPLPALSVQYMDFAAWQRRALESGAFSAQESYWRERMADPPPTLVLPSDRPRESAHKLLGMRRPLRLSRRTTDAIHALGQREGVTDFMILLAAFKALLARYASQEDIVVGTPIANRSRGELEQLIGYVAHSVPLRTDLSGDPTFLELLARVRDTTLGAYANPDVPYEHLVRELEPARDTNRSWLCDAVFVLHARFESQLEMPGLSMRLVQVPDAPAEFGATLSPFTLYMGEDEHGFEGNLEFSAELFDPSTAERMLRHLATLIEAAVAEPGSRLSALPLLSEAERRELIVFTAAPRAESTPVPALLEAQASRDPEALVITAGERRVSWRELRERARYLAGWLVGKGVGPERLVAVCLEPSPERLVALWAVLEAGGAWVLLPPARLRELASLSPEGTPPPLLLTHSRLRTSVAFDESRVLRVDALPEGEPTGRLERHGSPDAEAMVCLEPLASGGGAPLQAIHTHRTVSHLFRALDEGYGAAPGGAWLWAEEPGVHGGGLEVLWALTRGLRVVLAPEPGRARFVPMGQGAKARRPLDFSLSYFANDEDGLGRRKYQLLLDGARFADTHGFSAIWTPERHFHSFGGLYPSPAITGAGLATLTERLGIRAGSVVLPLHDPIQVAEEWSMIDNLSGGRAGVSFASGWNANDFVFAPDHYARRKEIMLRGIETVRHLWRGGTVRRRNGEGKEVELALRPRPVQAELPFWLTAAGSPDTFRLAGEMGANVLTNLMGQQLDSLAEKVALYRETWRQHGHGPGRGHVSLMLHAFLGSDASEARRAVREPLLRYFRSSVDILSGFIASQGLKVDPRTLTPRDMEALLEHGLERYMEDGGFFGTPDSSASIVERVRRLDIDEVACLVDFGTGTEATLDSLHHLDLLRRRSQPEETGSSPTVLHESGAEAEALLALVREAGVTHVHCTPALARALSELPGAAEALRPVRRLFVEGVAPELAASLARAAGVEVVRREGALGPGTWLPVRTSRQEGPEILPVPPAHVRLHVLDSRGMPVPVGVAGELAIGGGAVPRGFWLAPEATRHRLVPHPSEPGAKLLTSGRRARLLADGSVELLPMGAPKARRPVTVPAPVPARTPRPEVAPRPEGPPAIVRVPRDQPLPLSFSQQRLWYLDQLEPGNLAYNNPSALRMSGPLDAAALERALNEVVRRHEALRTTFALEDSGPVQRIAESLSVPVPVVPLEAEGDRDAAIARWARDEARKPFDLSAGPLLRAALLRVQDTEHVLLVTPHHIISDGWSAGVMMKELAVLYAAFVSGAASPLPELSVQYADYAAWQLQWLRGPALEKELSWWKQTLADVPVLRLSTDKPRPAVQSYRGAQHRFTVPRSVADSLGALAKREGATPFMVLMAAYQLLLSRYSGQEDFAVGTAVAGRTRPELEPLVGCFINSLPLRADLSGDPSFLELLGRVRRTSLEAFAHQEAPFEKLVDALHVSRDLGHSPIFQTLLVLHNTPMPTVKLAGLTLSAMDVHAGAAKLDLAMELRETANGLWAALEYNTDLFDAESITRLGGHFVRLLEGIATAPEQRLSALTLLSEAERRQLLVEWNPPHVPASSATVLELFEAQVARTPDAPAVADAGEVLSYRELATRAWRIASLLRRQGVGTEHVVALGMERPTDVVSSILGTLAAGGAWLPLDISSPPERLRLVLEDAGARVVLTREAMTGRFSGEGRTVLAVESAASEPSAPPTSRPELHHAAYVLFTSGSTGRPKGVVVEHRQLAHATQARFEVYGTPGVCVPLSPFTFDASLAGLFWTLLHGGTLRFPDSGVMDDPRELAASLARHGVTHLIGVPVLYAQILAAAPAGGLSSLRAVSVGGEALPRELVRAHHEALPDTALFNEYGPTEATIWSTVHKVDPTDPGSVPIGRAIPGARVYVLGERLQPVPVGVPGELYVGGAGVARGYLNRPELTSERFVADPFDTSPGARLYRTGDRVRWRKDGVLEFLGRQDGQVKVRGFRIETGEVEAVLAAHAGLREVAVAAREDGRGGRRLVGYVVPHQRPGPTPDALRAFLRERLPEYMVPSAFVEREALPRTRNGKVDVAALPAPELQTAVRSAAYVAPRNELETQLVRLWCEVLGVERVGVDDNFFELGGDSILSIQIVTRAGRAGIELSPRQVFQNPTVARLAAVANTRLAVQAEQGPVTGPVALSPIQRWFFAQSPAEPHHWNMSLFLEVRTALDAAVLERALGHVVEHHDALRLRFARTEAGWRQVSAPPDESVRLDRVDLSGVAPETRTAELERRATEAQGSLRLEEGPLLRAVLFDLGAGQSGRLLLVLHHLVVDGVSWRILLEDLLVAYQRLAAGAPVALPPKTTSFQAWASGLSEHARSGKLDAERSWWMARPWARVTRLPVDSPGGENLEGSARNVSVSLTAEETRALLQDVPRAYHTQINDALLTALARTVGRWSNNPLVLVDVEGHGREELLAGLDVSRTVGWFTTFFPALLEAREAASPGEVLRDVKESLRAVPSKGMGYGLLRHLSEDAGLVGLPRAELSFNYLGQVDGALNGSGMLSLAPEGMGPQRGPRTRRPYLLDVMGAVVGGCLQMTWTYGESIHRRETVEKLAADFLERLRELIAHCQSPEAGGHTPSDFPMAKVKQSQLDKLSARFGKKNK</sequence>
<organism evidence="27 28">
    <name type="scientific">Archangium violaceum Cb vi76</name>
    <dbReference type="NCBI Taxonomy" id="1406225"/>
    <lineage>
        <taxon>Bacteria</taxon>
        <taxon>Pseudomonadati</taxon>
        <taxon>Myxococcota</taxon>
        <taxon>Myxococcia</taxon>
        <taxon>Myxococcales</taxon>
        <taxon>Cystobacterineae</taxon>
        <taxon>Archangiaceae</taxon>
        <taxon>Archangium</taxon>
    </lineage>
</organism>
<dbReference type="GO" id="GO:0006633">
    <property type="term" value="P:fatty acid biosynthetic process"/>
    <property type="evidence" value="ECO:0007669"/>
    <property type="project" value="InterPro"/>
</dbReference>
<dbReference type="FunFam" id="1.10.1200.10:FF:000016">
    <property type="entry name" value="Non-ribosomal peptide synthase"/>
    <property type="match status" value="1"/>
</dbReference>
<dbReference type="InterPro" id="IPR014030">
    <property type="entry name" value="Ketoacyl_synth_N"/>
</dbReference>
<evidence type="ECO:0000256" key="8">
    <source>
        <dbReference type="ARBA" id="ARBA00022832"/>
    </source>
</evidence>
<dbReference type="FunFam" id="1.10.1200.10:FF:000005">
    <property type="entry name" value="Nonribosomal peptide synthetase 1"/>
    <property type="match status" value="1"/>
</dbReference>
<dbReference type="Pfam" id="PF02801">
    <property type="entry name" value="Ketoacyl-synt_C"/>
    <property type="match status" value="1"/>
</dbReference>
<dbReference type="InterPro" id="IPR010060">
    <property type="entry name" value="NRPS_synth"/>
</dbReference>
<dbReference type="InterPro" id="IPR024011">
    <property type="entry name" value="Biosynth_lucif-like_mOase_dom"/>
</dbReference>
<comment type="catalytic activity">
    <reaction evidence="14">
        <text>17-(4-hydroxyphenyl)heptadecanoyl-[(phenol)carboxyphthiodiolenone synthase] + 2 (S)-methylmalonyl-CoA + 3 malonyl-CoA + 5 NADPH + 10 H(+) = C35-(phenol)carboxyphthiodiolenone-[(phenol)carboxyphthiodiolenone synthase] + 5 CO2 + 5 NADP(+) + 5 CoA + 2 H2O</text>
        <dbReference type="Rhea" id="RHEA:57756"/>
        <dbReference type="Rhea" id="RHEA-COMP:14272"/>
        <dbReference type="Rhea" id="RHEA-COMP:14989"/>
        <dbReference type="ChEBI" id="CHEBI:15377"/>
        <dbReference type="ChEBI" id="CHEBI:15378"/>
        <dbReference type="ChEBI" id="CHEBI:16526"/>
        <dbReference type="ChEBI" id="CHEBI:57287"/>
        <dbReference type="ChEBI" id="CHEBI:57327"/>
        <dbReference type="ChEBI" id="CHEBI:57384"/>
        <dbReference type="ChEBI" id="CHEBI:57783"/>
        <dbReference type="ChEBI" id="CHEBI:58349"/>
        <dbReference type="ChEBI" id="CHEBI:133300"/>
        <dbReference type="ChEBI" id="CHEBI:142259"/>
        <dbReference type="EC" id="2.3.1.292"/>
    </reaction>
</comment>
<dbReference type="SUPFAM" id="SSF52777">
    <property type="entry name" value="CoA-dependent acyltransferases"/>
    <property type="match status" value="6"/>
</dbReference>
<evidence type="ECO:0000256" key="5">
    <source>
        <dbReference type="ARBA" id="ARBA00022553"/>
    </source>
</evidence>
<dbReference type="GO" id="GO:0031177">
    <property type="term" value="F:phosphopantetheine binding"/>
    <property type="evidence" value="ECO:0007669"/>
    <property type="project" value="InterPro"/>
</dbReference>
<dbReference type="Gene3D" id="1.10.1200.10">
    <property type="entry name" value="ACP-like"/>
    <property type="match status" value="2"/>
</dbReference>
<evidence type="ECO:0000256" key="24">
    <source>
        <dbReference type="SAM" id="MobiDB-lite"/>
    </source>
</evidence>
<dbReference type="SUPFAM" id="SSF47336">
    <property type="entry name" value="ACP-like"/>
    <property type="match status" value="2"/>
</dbReference>